<reference evidence="2 3" key="1">
    <citation type="submission" date="2022-02" db="EMBL/GenBank/DDBJ databases">
        <title>Paenibacillus sp. MBLB1776 Whole Genome Shotgun Sequencing.</title>
        <authorList>
            <person name="Hwang C.Y."/>
            <person name="Cho E.-S."/>
            <person name="Seo M.-J."/>
        </authorList>
    </citation>
    <scope>NUCLEOTIDE SEQUENCE [LARGE SCALE GENOMIC DNA]</scope>
    <source>
        <strain evidence="2 3">MBLB1776</strain>
    </source>
</reference>
<dbReference type="EMBL" id="CP130318">
    <property type="protein sequence ID" value="WNQ09826.1"/>
    <property type="molecule type" value="Genomic_DNA"/>
</dbReference>
<dbReference type="RefSeq" id="WP_315603600.1">
    <property type="nucleotide sequence ID" value="NZ_CP130318.1"/>
</dbReference>
<gene>
    <name evidence="2" type="ORF">MJA45_19655</name>
</gene>
<evidence type="ECO:0000313" key="3">
    <source>
        <dbReference type="Proteomes" id="UP001305702"/>
    </source>
</evidence>
<keyword evidence="1" id="KW-0812">Transmembrane</keyword>
<accession>A0AA96LCY8</accession>
<dbReference type="AlphaFoldDB" id="A0AA96LCY8"/>
<evidence type="ECO:0000256" key="1">
    <source>
        <dbReference type="SAM" id="Phobius"/>
    </source>
</evidence>
<evidence type="ECO:0000313" key="2">
    <source>
        <dbReference type="EMBL" id="WNQ09826.1"/>
    </source>
</evidence>
<keyword evidence="1" id="KW-0472">Membrane</keyword>
<dbReference type="Proteomes" id="UP001305702">
    <property type="component" value="Chromosome"/>
</dbReference>
<sequence length="42" mass="4804">MDKSSSGLSLEYPMQAITLLVVVAVTFALMLAWTKYKKRKRK</sequence>
<name>A0AA96LCY8_9BACL</name>
<organism evidence="2 3">
    <name type="scientific">Paenibacillus aurantius</name>
    <dbReference type="NCBI Taxonomy" id="2918900"/>
    <lineage>
        <taxon>Bacteria</taxon>
        <taxon>Bacillati</taxon>
        <taxon>Bacillota</taxon>
        <taxon>Bacilli</taxon>
        <taxon>Bacillales</taxon>
        <taxon>Paenibacillaceae</taxon>
        <taxon>Paenibacillus</taxon>
    </lineage>
</organism>
<protein>
    <submittedName>
        <fullName evidence="2">Uncharacterized protein</fullName>
    </submittedName>
</protein>
<dbReference type="KEGG" id="paun:MJA45_19655"/>
<keyword evidence="1" id="KW-1133">Transmembrane helix</keyword>
<feature type="transmembrane region" description="Helical" evidence="1">
    <location>
        <begin position="12"/>
        <end position="33"/>
    </location>
</feature>
<proteinExistence type="predicted"/>
<keyword evidence="3" id="KW-1185">Reference proteome</keyword>